<evidence type="ECO:0000313" key="10">
    <source>
        <dbReference type="EMBL" id="CAL5043123.1"/>
    </source>
</evidence>
<keyword evidence="5" id="KW-0378">Hydrolase</keyword>
<proteinExistence type="inferred from homology"/>
<dbReference type="GO" id="GO:0004190">
    <property type="term" value="F:aspartic-type endopeptidase activity"/>
    <property type="evidence" value="ECO:0007669"/>
    <property type="project" value="UniProtKB-KW"/>
</dbReference>
<dbReference type="SUPFAM" id="SSF50630">
    <property type="entry name" value="Acid proteases"/>
    <property type="match status" value="1"/>
</dbReference>
<dbReference type="InterPro" id="IPR001461">
    <property type="entry name" value="Aspartic_peptidase_A1"/>
</dbReference>
<name>A0ABC9DPB6_9POAL</name>
<dbReference type="Pfam" id="PF14543">
    <property type="entry name" value="TAXi_N"/>
    <property type="match status" value="1"/>
</dbReference>
<feature type="compositionally biased region" description="Low complexity" evidence="8">
    <location>
        <begin position="76"/>
        <end position="87"/>
    </location>
</feature>
<keyword evidence="6" id="KW-1015">Disulfide bond</keyword>
<keyword evidence="11" id="KW-1185">Reference proteome</keyword>
<feature type="active site" evidence="7">
    <location>
        <position position="180"/>
    </location>
</feature>
<dbReference type="FunFam" id="2.40.70.10:FF:000021">
    <property type="entry name" value="Aspartyl protease AED1"/>
    <property type="match status" value="1"/>
</dbReference>
<organism evidence="10 11">
    <name type="scientific">Urochloa decumbens</name>
    <dbReference type="NCBI Taxonomy" id="240449"/>
    <lineage>
        <taxon>Eukaryota</taxon>
        <taxon>Viridiplantae</taxon>
        <taxon>Streptophyta</taxon>
        <taxon>Embryophyta</taxon>
        <taxon>Tracheophyta</taxon>
        <taxon>Spermatophyta</taxon>
        <taxon>Magnoliopsida</taxon>
        <taxon>Liliopsida</taxon>
        <taxon>Poales</taxon>
        <taxon>Poaceae</taxon>
        <taxon>PACMAD clade</taxon>
        <taxon>Panicoideae</taxon>
        <taxon>Panicodae</taxon>
        <taxon>Paniceae</taxon>
        <taxon>Melinidinae</taxon>
        <taxon>Urochloa</taxon>
    </lineage>
</organism>
<evidence type="ECO:0000313" key="11">
    <source>
        <dbReference type="Proteomes" id="UP001497457"/>
    </source>
</evidence>
<evidence type="ECO:0000256" key="2">
    <source>
        <dbReference type="ARBA" id="ARBA00022670"/>
    </source>
</evidence>
<keyword evidence="2" id="KW-0645">Protease</keyword>
<dbReference type="InterPro" id="IPR001969">
    <property type="entry name" value="Aspartic_peptidase_AS"/>
</dbReference>
<evidence type="ECO:0000256" key="7">
    <source>
        <dbReference type="PIRSR" id="PIRSR601461-1"/>
    </source>
</evidence>
<protein>
    <recommendedName>
        <fullName evidence="9">Peptidase A1 domain-containing protein</fullName>
    </recommendedName>
</protein>
<dbReference type="InterPro" id="IPR032861">
    <property type="entry name" value="TAXi_N"/>
</dbReference>
<dbReference type="FunFam" id="2.40.70.10:FF:000013">
    <property type="entry name" value="Aspartyl protease AED1"/>
    <property type="match status" value="1"/>
</dbReference>
<evidence type="ECO:0000256" key="6">
    <source>
        <dbReference type="ARBA" id="ARBA00023157"/>
    </source>
</evidence>
<dbReference type="PROSITE" id="PS51767">
    <property type="entry name" value="PEPTIDASE_A1"/>
    <property type="match status" value="1"/>
</dbReference>
<evidence type="ECO:0000256" key="3">
    <source>
        <dbReference type="ARBA" id="ARBA00022729"/>
    </source>
</evidence>
<feature type="region of interest" description="Disordered" evidence="8">
    <location>
        <begin position="76"/>
        <end position="107"/>
    </location>
</feature>
<reference evidence="11" key="1">
    <citation type="submission" date="2024-06" db="EMBL/GenBank/DDBJ databases">
        <authorList>
            <person name="Ryan C."/>
        </authorList>
    </citation>
    <scope>NUCLEOTIDE SEQUENCE [LARGE SCALE GENOMIC DNA]</scope>
</reference>
<dbReference type="PROSITE" id="PS00141">
    <property type="entry name" value="ASP_PROTEASE"/>
    <property type="match status" value="1"/>
</dbReference>
<dbReference type="Pfam" id="PF14541">
    <property type="entry name" value="TAXi_C"/>
    <property type="match status" value="1"/>
</dbReference>
<feature type="active site" evidence="7">
    <location>
        <position position="384"/>
    </location>
</feature>
<dbReference type="PANTHER" id="PTHR13683:SF664">
    <property type="entry name" value="OS05G0203912 PROTEIN"/>
    <property type="match status" value="1"/>
</dbReference>
<feature type="domain" description="Peptidase A1" evidence="9">
    <location>
        <begin position="162"/>
        <end position="497"/>
    </location>
</feature>
<dbReference type="Gene3D" id="2.40.70.10">
    <property type="entry name" value="Acid Proteases"/>
    <property type="match status" value="2"/>
</dbReference>
<keyword evidence="3" id="KW-0732">Signal</keyword>
<dbReference type="InterPro" id="IPR032799">
    <property type="entry name" value="TAXi_C"/>
</dbReference>
<evidence type="ECO:0000256" key="5">
    <source>
        <dbReference type="ARBA" id="ARBA00022801"/>
    </source>
</evidence>
<dbReference type="InterPro" id="IPR033121">
    <property type="entry name" value="PEPTIDASE_A1"/>
</dbReference>
<reference evidence="10 11" key="2">
    <citation type="submission" date="2024-10" db="EMBL/GenBank/DDBJ databases">
        <authorList>
            <person name="Ryan C."/>
        </authorList>
    </citation>
    <scope>NUCLEOTIDE SEQUENCE [LARGE SCALE GENOMIC DNA]</scope>
</reference>
<dbReference type="EMBL" id="OZ075144">
    <property type="protein sequence ID" value="CAL5043123.1"/>
    <property type="molecule type" value="Genomic_DNA"/>
</dbReference>
<dbReference type="GO" id="GO:0006508">
    <property type="term" value="P:proteolysis"/>
    <property type="evidence" value="ECO:0007669"/>
    <property type="project" value="UniProtKB-KW"/>
</dbReference>
<dbReference type="AlphaFoldDB" id="A0ABC9DPB6"/>
<feature type="region of interest" description="Disordered" evidence="8">
    <location>
        <begin position="1"/>
        <end position="27"/>
    </location>
</feature>
<dbReference type="PANTHER" id="PTHR13683">
    <property type="entry name" value="ASPARTYL PROTEASES"/>
    <property type="match status" value="1"/>
</dbReference>
<evidence type="ECO:0000256" key="4">
    <source>
        <dbReference type="ARBA" id="ARBA00022750"/>
    </source>
</evidence>
<sequence length="501" mass="53471">MNKQFRAHPSFSSTRTPSSSGTVVSHSSPPMASALILSLVLIILCSSYRGIAHTDAAAGHKGPKFVMVPTTSFQSSEDSCSTSSGTTAPHSSRVSVPLAHRHGPCAPVPAKEEMTLAERLGRDRARTMSMTRRLSKSTRLQNNYDAITVPTQLGSSYNTQEYVVTVGIGTPAVPQTLLLDTGSDLTWVQCKPCNSTNCYPQRLPIFDPSRSSSYATIPCDSQECRDLAAGLDGNGCTSNWDCAYQVVYGSKANTSGVYSRDALTVAPGAVIEDFRFGCGHNQEGPFDEYDGILGLGRLPESLAWQTSPDPERRGVFSHCLPPTGGTTGFLSLGPPENTSGFAFTPLLTMDDQPWAYQLMLTGISVGGEPLDIPAAVFREGMITDSGTIVTALQDTAYAALRAAFRRAMAAYPLAPPTAQLDTCYNLTGYEEVTVPTVSLTFRGGATVELDAESGLMLDGCLAFWNTDGDEYTGVIGNVNQRTIEVLYDLPGARVGFRTGAC</sequence>
<evidence type="ECO:0000256" key="8">
    <source>
        <dbReference type="SAM" id="MobiDB-lite"/>
    </source>
</evidence>
<comment type="similarity">
    <text evidence="1">Belongs to the peptidase A1 family.</text>
</comment>
<accession>A0ABC9DPB6</accession>
<keyword evidence="4" id="KW-0064">Aspartyl protease</keyword>
<gene>
    <name evidence="10" type="ORF">URODEC1_LOCUS87539</name>
</gene>
<evidence type="ECO:0000256" key="1">
    <source>
        <dbReference type="ARBA" id="ARBA00007447"/>
    </source>
</evidence>
<evidence type="ECO:0000259" key="9">
    <source>
        <dbReference type="PROSITE" id="PS51767"/>
    </source>
</evidence>
<feature type="compositionally biased region" description="Low complexity" evidence="8">
    <location>
        <begin position="9"/>
        <end position="27"/>
    </location>
</feature>
<dbReference type="InterPro" id="IPR021109">
    <property type="entry name" value="Peptidase_aspartic_dom_sf"/>
</dbReference>
<dbReference type="Proteomes" id="UP001497457">
    <property type="component" value="Chromosome 34rd"/>
</dbReference>